<keyword evidence="1" id="KW-0812">Transmembrane</keyword>
<dbReference type="AlphaFoldDB" id="A0A0E9RBG7"/>
<evidence type="ECO:0000256" key="1">
    <source>
        <dbReference type="SAM" id="Phobius"/>
    </source>
</evidence>
<organism evidence="2">
    <name type="scientific">Anguilla anguilla</name>
    <name type="common">European freshwater eel</name>
    <name type="synonym">Muraena anguilla</name>
    <dbReference type="NCBI Taxonomy" id="7936"/>
    <lineage>
        <taxon>Eukaryota</taxon>
        <taxon>Metazoa</taxon>
        <taxon>Chordata</taxon>
        <taxon>Craniata</taxon>
        <taxon>Vertebrata</taxon>
        <taxon>Euteleostomi</taxon>
        <taxon>Actinopterygii</taxon>
        <taxon>Neopterygii</taxon>
        <taxon>Teleostei</taxon>
        <taxon>Anguilliformes</taxon>
        <taxon>Anguillidae</taxon>
        <taxon>Anguilla</taxon>
    </lineage>
</organism>
<reference evidence="2" key="2">
    <citation type="journal article" date="2015" name="Fish Shellfish Immunol.">
        <title>Early steps in the European eel (Anguilla anguilla)-Vibrio vulnificus interaction in the gills: Role of the RtxA13 toxin.</title>
        <authorList>
            <person name="Callol A."/>
            <person name="Pajuelo D."/>
            <person name="Ebbesson L."/>
            <person name="Teles M."/>
            <person name="MacKenzie S."/>
            <person name="Amaro C."/>
        </authorList>
    </citation>
    <scope>NUCLEOTIDE SEQUENCE</scope>
</reference>
<evidence type="ECO:0000313" key="2">
    <source>
        <dbReference type="EMBL" id="JAH26142.1"/>
    </source>
</evidence>
<sequence>MLAICPWPCVNVKFIHMFNNVSCSLFPLAALMPVLHVFLKMSLSFPGCLRYCTLFFEVLLCHTQHLPK</sequence>
<protein>
    <submittedName>
        <fullName evidence="2">Uncharacterized protein</fullName>
    </submittedName>
</protein>
<dbReference type="EMBL" id="GBXM01082435">
    <property type="protein sequence ID" value="JAH26142.1"/>
    <property type="molecule type" value="Transcribed_RNA"/>
</dbReference>
<keyword evidence="1" id="KW-0472">Membrane</keyword>
<keyword evidence="1" id="KW-1133">Transmembrane helix</keyword>
<proteinExistence type="predicted"/>
<name>A0A0E9RBG7_ANGAN</name>
<reference evidence="2" key="1">
    <citation type="submission" date="2014-11" db="EMBL/GenBank/DDBJ databases">
        <authorList>
            <person name="Amaro Gonzalez C."/>
        </authorList>
    </citation>
    <scope>NUCLEOTIDE SEQUENCE</scope>
</reference>
<accession>A0A0E9RBG7</accession>
<feature type="transmembrane region" description="Helical" evidence="1">
    <location>
        <begin position="17"/>
        <end position="39"/>
    </location>
</feature>